<proteinExistence type="predicted"/>
<dbReference type="EMBL" id="GGEC01078641">
    <property type="protein sequence ID" value="MBX59125.1"/>
    <property type="molecule type" value="Transcribed_RNA"/>
</dbReference>
<protein>
    <submittedName>
        <fullName evidence="1">Uncharacterized protein</fullName>
    </submittedName>
</protein>
<sequence length="41" mass="4867">MNIKSKYWSSSKIQVKRQPQELNYVASTSVEKVPIETKRHF</sequence>
<name>A0A2P2PWQ0_RHIMU</name>
<organism evidence="1">
    <name type="scientific">Rhizophora mucronata</name>
    <name type="common">Asiatic mangrove</name>
    <dbReference type="NCBI Taxonomy" id="61149"/>
    <lineage>
        <taxon>Eukaryota</taxon>
        <taxon>Viridiplantae</taxon>
        <taxon>Streptophyta</taxon>
        <taxon>Embryophyta</taxon>
        <taxon>Tracheophyta</taxon>
        <taxon>Spermatophyta</taxon>
        <taxon>Magnoliopsida</taxon>
        <taxon>eudicotyledons</taxon>
        <taxon>Gunneridae</taxon>
        <taxon>Pentapetalae</taxon>
        <taxon>rosids</taxon>
        <taxon>fabids</taxon>
        <taxon>Malpighiales</taxon>
        <taxon>Rhizophoraceae</taxon>
        <taxon>Rhizophora</taxon>
    </lineage>
</organism>
<evidence type="ECO:0000313" key="1">
    <source>
        <dbReference type="EMBL" id="MBX59125.1"/>
    </source>
</evidence>
<reference evidence="1" key="1">
    <citation type="submission" date="2018-02" db="EMBL/GenBank/DDBJ databases">
        <title>Rhizophora mucronata_Transcriptome.</title>
        <authorList>
            <person name="Meera S.P."/>
            <person name="Sreeshan A."/>
            <person name="Augustine A."/>
        </authorList>
    </citation>
    <scope>NUCLEOTIDE SEQUENCE</scope>
    <source>
        <tissue evidence="1">Leaf</tissue>
    </source>
</reference>
<dbReference type="AlphaFoldDB" id="A0A2P2PWQ0"/>
<accession>A0A2P2PWQ0</accession>